<dbReference type="InterPro" id="IPR036869">
    <property type="entry name" value="J_dom_sf"/>
</dbReference>
<organism evidence="3 4">
    <name type="scientific">Ilumatobacter fluminis</name>
    <dbReference type="NCBI Taxonomy" id="467091"/>
    <lineage>
        <taxon>Bacteria</taxon>
        <taxon>Bacillati</taxon>
        <taxon>Actinomycetota</taxon>
        <taxon>Acidimicrobiia</taxon>
        <taxon>Acidimicrobiales</taxon>
        <taxon>Ilumatobacteraceae</taxon>
        <taxon>Ilumatobacter</taxon>
    </lineage>
</organism>
<dbReference type="Gene3D" id="1.10.287.110">
    <property type="entry name" value="DnaJ domain"/>
    <property type="match status" value="1"/>
</dbReference>
<dbReference type="SUPFAM" id="SSF46565">
    <property type="entry name" value="Chaperone J-domain"/>
    <property type="match status" value="1"/>
</dbReference>
<dbReference type="AlphaFoldDB" id="A0A4R7I0C1"/>
<comment type="caution">
    <text evidence="3">The sequence shown here is derived from an EMBL/GenBank/DDBJ whole genome shotgun (WGS) entry which is preliminary data.</text>
</comment>
<protein>
    <recommendedName>
        <fullName evidence="2">J domain-containing protein</fullName>
    </recommendedName>
</protein>
<dbReference type="InterPro" id="IPR001623">
    <property type="entry name" value="DnaJ_domain"/>
</dbReference>
<dbReference type="CDD" id="cd06257">
    <property type="entry name" value="DnaJ"/>
    <property type="match status" value="1"/>
</dbReference>
<sequence>MAFRRSRPSSDPFAELGLGPGATADDVRRARNRLAKRAHPDVGGSADEMQRVNAAADAALQRLGAVTESAPIEPETAGSAPRPPRRPGGRVGRDHPSFTIEALPAEAYEALLIVANVLGVVLDDEPPYRLEAHLTDEPTAWCRLDVVPDGGGSTVSLTVASPDGATVNQVRDRFVVELNRLDWGDDGPRPPLPS</sequence>
<name>A0A4R7I0C1_9ACTN</name>
<evidence type="ECO:0000313" key="3">
    <source>
        <dbReference type="EMBL" id="TDT16289.1"/>
    </source>
</evidence>
<reference evidence="3 4" key="1">
    <citation type="submission" date="2019-03" db="EMBL/GenBank/DDBJ databases">
        <title>Sequencing the genomes of 1000 actinobacteria strains.</title>
        <authorList>
            <person name="Klenk H.-P."/>
        </authorList>
    </citation>
    <scope>NUCLEOTIDE SEQUENCE [LARGE SCALE GENOMIC DNA]</scope>
    <source>
        <strain evidence="3 4">DSM 18936</strain>
    </source>
</reference>
<evidence type="ECO:0000256" key="1">
    <source>
        <dbReference type="SAM" id="MobiDB-lite"/>
    </source>
</evidence>
<keyword evidence="4" id="KW-1185">Reference proteome</keyword>
<evidence type="ECO:0000313" key="4">
    <source>
        <dbReference type="Proteomes" id="UP000294558"/>
    </source>
</evidence>
<feature type="region of interest" description="Disordered" evidence="1">
    <location>
        <begin position="1"/>
        <end position="96"/>
    </location>
</feature>
<evidence type="ECO:0000259" key="2">
    <source>
        <dbReference type="PROSITE" id="PS50076"/>
    </source>
</evidence>
<dbReference type="RefSeq" id="WP_133868682.1">
    <property type="nucleotide sequence ID" value="NZ_SOAU01000001.1"/>
</dbReference>
<feature type="domain" description="J" evidence="2">
    <location>
        <begin position="11"/>
        <end position="92"/>
    </location>
</feature>
<proteinExistence type="predicted"/>
<dbReference type="OrthoDB" id="5244113at2"/>
<dbReference type="EMBL" id="SOAU01000001">
    <property type="protein sequence ID" value="TDT16289.1"/>
    <property type="molecule type" value="Genomic_DNA"/>
</dbReference>
<dbReference type="PROSITE" id="PS50076">
    <property type="entry name" value="DNAJ_2"/>
    <property type="match status" value="1"/>
</dbReference>
<gene>
    <name evidence="3" type="ORF">BDK89_1873</name>
</gene>
<accession>A0A4R7I0C1</accession>
<dbReference type="Proteomes" id="UP000294558">
    <property type="component" value="Unassembled WGS sequence"/>
</dbReference>